<dbReference type="PANTHER" id="PTHR33055:SF3">
    <property type="entry name" value="PUTATIVE TRANSPOSASE FOR IS117-RELATED"/>
    <property type="match status" value="1"/>
</dbReference>
<organism evidence="1 2">
    <name type="scientific">Vibrio panuliri</name>
    <dbReference type="NCBI Taxonomy" id="1381081"/>
    <lineage>
        <taxon>Bacteria</taxon>
        <taxon>Pseudomonadati</taxon>
        <taxon>Pseudomonadota</taxon>
        <taxon>Gammaproteobacteria</taxon>
        <taxon>Vibrionales</taxon>
        <taxon>Vibrionaceae</taxon>
        <taxon>Vibrio</taxon>
    </lineage>
</organism>
<comment type="caution">
    <text evidence="1">The sequence shown here is derived from an EMBL/GenBank/DDBJ whole genome shotgun (WGS) entry which is preliminary data.</text>
</comment>
<gene>
    <name evidence="1" type="ORF">BIY20_21530</name>
</gene>
<evidence type="ECO:0000313" key="1">
    <source>
        <dbReference type="EMBL" id="OLQ94986.1"/>
    </source>
</evidence>
<dbReference type="InterPro" id="IPR047650">
    <property type="entry name" value="Transpos_IS110"/>
</dbReference>
<name>A0ABX3FL92_9VIBR</name>
<sequence>MREHWVRERTALMNRIRALLSEFGLIIPVGRASSMRLVPDMLENPENELPNLARATLADAFEHLKSLSQNIDNTEITFDAFAKVSTNVQRIMKVRGIGPQTATAILASICNGAQFDKKSSGSRCMRIIDKQTECRAAVQNPSLEV</sequence>
<evidence type="ECO:0000313" key="2">
    <source>
        <dbReference type="Proteomes" id="UP000186039"/>
    </source>
</evidence>
<dbReference type="EMBL" id="MJMH01000105">
    <property type="protein sequence ID" value="OLQ94986.1"/>
    <property type="molecule type" value="Genomic_DNA"/>
</dbReference>
<accession>A0ABX3FL92</accession>
<protein>
    <recommendedName>
        <fullName evidence="3">Transposase IS116/IS110/IS902 family protein</fullName>
    </recommendedName>
</protein>
<reference evidence="1 2" key="1">
    <citation type="submission" date="2016-09" db="EMBL/GenBank/DDBJ databases">
        <title>Genomic Taxonomy of the Vibrionaceae.</title>
        <authorList>
            <person name="Gonzalez-Castillo A."/>
            <person name="Gomez-Gil B."/>
            <person name="Enciso-Ibarra K."/>
        </authorList>
    </citation>
    <scope>NUCLEOTIDE SEQUENCE [LARGE SCALE GENOMIC DNA]</scope>
    <source>
        <strain evidence="1 2">CAIM 1902</strain>
    </source>
</reference>
<dbReference type="Proteomes" id="UP000186039">
    <property type="component" value="Unassembled WGS sequence"/>
</dbReference>
<evidence type="ECO:0008006" key="3">
    <source>
        <dbReference type="Google" id="ProtNLM"/>
    </source>
</evidence>
<proteinExistence type="predicted"/>
<dbReference type="PANTHER" id="PTHR33055">
    <property type="entry name" value="TRANSPOSASE FOR INSERTION SEQUENCE ELEMENT IS1111A"/>
    <property type="match status" value="1"/>
</dbReference>
<keyword evidence="2" id="KW-1185">Reference proteome</keyword>